<evidence type="ECO:0000313" key="2">
    <source>
        <dbReference type="EMBL" id="OQE09194.1"/>
    </source>
</evidence>
<gene>
    <name evidence="2" type="ORF">PENVUL_c007G04006</name>
</gene>
<comment type="caution">
    <text evidence="2">The sequence shown here is derived from an EMBL/GenBank/DDBJ whole genome shotgun (WGS) entry which is preliminary data.</text>
</comment>
<protein>
    <submittedName>
        <fullName evidence="2">Uncharacterized protein</fullName>
    </submittedName>
</protein>
<reference evidence="3" key="1">
    <citation type="journal article" date="2017" name="Nat. Microbiol.">
        <title>Global analysis of biosynthetic gene clusters reveals vast potential of secondary metabolite production in Penicillium species.</title>
        <authorList>
            <person name="Nielsen J.C."/>
            <person name="Grijseels S."/>
            <person name="Prigent S."/>
            <person name="Ji B."/>
            <person name="Dainat J."/>
            <person name="Nielsen K.F."/>
            <person name="Frisvad J.C."/>
            <person name="Workman M."/>
            <person name="Nielsen J."/>
        </authorList>
    </citation>
    <scope>NUCLEOTIDE SEQUENCE [LARGE SCALE GENOMIC DNA]</scope>
    <source>
        <strain evidence="3">IBT 29486</strain>
    </source>
</reference>
<accession>A0A1V6S633</accession>
<sequence length="114" mass="13428">MGVPSRLKLSLTNPTKRYPNRVDGRSQTGNGYYGRIRRLLKVAKKLEANHELTIRHVWLEAHWFRDRLLRLEEEVMKYPESRARMEAWSPVPDVSELPPYIDISNTIHLSCEKD</sequence>
<dbReference type="AlphaFoldDB" id="A0A1V6S633"/>
<evidence type="ECO:0000256" key="1">
    <source>
        <dbReference type="SAM" id="MobiDB-lite"/>
    </source>
</evidence>
<dbReference type="Proteomes" id="UP000191518">
    <property type="component" value="Unassembled WGS sequence"/>
</dbReference>
<proteinExistence type="predicted"/>
<keyword evidence="3" id="KW-1185">Reference proteome</keyword>
<name>A0A1V6S633_9EURO</name>
<dbReference type="EMBL" id="MDYP01000007">
    <property type="protein sequence ID" value="OQE09194.1"/>
    <property type="molecule type" value="Genomic_DNA"/>
</dbReference>
<evidence type="ECO:0000313" key="3">
    <source>
        <dbReference type="Proteomes" id="UP000191518"/>
    </source>
</evidence>
<organism evidence="2 3">
    <name type="scientific">Penicillium vulpinum</name>
    <dbReference type="NCBI Taxonomy" id="29845"/>
    <lineage>
        <taxon>Eukaryota</taxon>
        <taxon>Fungi</taxon>
        <taxon>Dikarya</taxon>
        <taxon>Ascomycota</taxon>
        <taxon>Pezizomycotina</taxon>
        <taxon>Eurotiomycetes</taxon>
        <taxon>Eurotiomycetidae</taxon>
        <taxon>Eurotiales</taxon>
        <taxon>Aspergillaceae</taxon>
        <taxon>Penicillium</taxon>
    </lineage>
</organism>
<feature type="region of interest" description="Disordered" evidence="1">
    <location>
        <begin position="1"/>
        <end position="26"/>
    </location>
</feature>